<dbReference type="AlphaFoldDB" id="A0A7C8Z9X1"/>
<proteinExistence type="predicted"/>
<name>A0A7C8Z9X1_OPUST</name>
<reference evidence="1" key="1">
    <citation type="journal article" date="2013" name="J. Plant Res.">
        <title>Effect of fungi and light on seed germination of three Opuntia species from semiarid lands of central Mexico.</title>
        <authorList>
            <person name="Delgado-Sanchez P."/>
            <person name="Jimenez-Bremont J.F."/>
            <person name="Guerrero-Gonzalez Mde L."/>
            <person name="Flores J."/>
        </authorList>
    </citation>
    <scope>NUCLEOTIDE SEQUENCE</scope>
    <source>
        <tissue evidence="1">Cladode</tissue>
    </source>
</reference>
<reference evidence="1" key="2">
    <citation type="submission" date="2020-07" db="EMBL/GenBank/DDBJ databases">
        <authorList>
            <person name="Vera ALvarez R."/>
            <person name="Arias-Moreno D.M."/>
            <person name="Jimenez-Jacinto V."/>
            <person name="Jimenez-Bremont J.F."/>
            <person name="Swaminathan K."/>
            <person name="Moose S.P."/>
            <person name="Guerrero-Gonzalez M.L."/>
            <person name="Marino-Ramirez L."/>
            <person name="Landsman D."/>
            <person name="Rodriguez-Kessler M."/>
            <person name="Delgado-Sanchez P."/>
        </authorList>
    </citation>
    <scope>NUCLEOTIDE SEQUENCE</scope>
    <source>
        <tissue evidence="1">Cladode</tissue>
    </source>
</reference>
<sequence length="123" mass="14025">MSLIHHHQAFERHEKPSKIGLTFLVREPSTASIPFLLCSIHVQPFEGTLNEVVYYLKIFASMQAVIRSTNKPHFEVVYVHSLFLYVDPVSLLVGAWASVSPPTFAKHIHDLHLHAEIRHNCFG</sequence>
<dbReference type="EMBL" id="GISG01102559">
    <property type="protein sequence ID" value="MBA4636996.1"/>
    <property type="molecule type" value="Transcribed_RNA"/>
</dbReference>
<dbReference type="EMBL" id="GISG01102556">
    <property type="protein sequence ID" value="MBA4636995.1"/>
    <property type="molecule type" value="Transcribed_RNA"/>
</dbReference>
<evidence type="ECO:0000313" key="1">
    <source>
        <dbReference type="EMBL" id="MBA4636995.1"/>
    </source>
</evidence>
<protein>
    <submittedName>
        <fullName evidence="1">Uncharacterized protein</fullName>
    </submittedName>
</protein>
<accession>A0A7C8Z9X1</accession>
<organism evidence="1">
    <name type="scientific">Opuntia streptacantha</name>
    <name type="common">Prickly pear cactus</name>
    <name type="synonym">Opuntia cardona</name>
    <dbReference type="NCBI Taxonomy" id="393608"/>
    <lineage>
        <taxon>Eukaryota</taxon>
        <taxon>Viridiplantae</taxon>
        <taxon>Streptophyta</taxon>
        <taxon>Embryophyta</taxon>
        <taxon>Tracheophyta</taxon>
        <taxon>Spermatophyta</taxon>
        <taxon>Magnoliopsida</taxon>
        <taxon>eudicotyledons</taxon>
        <taxon>Gunneridae</taxon>
        <taxon>Pentapetalae</taxon>
        <taxon>Caryophyllales</taxon>
        <taxon>Cactineae</taxon>
        <taxon>Cactaceae</taxon>
        <taxon>Opuntioideae</taxon>
        <taxon>Opuntia</taxon>
    </lineage>
</organism>